<dbReference type="EMBL" id="KI630171">
    <property type="protein sequence ID" value="EYU45928.1"/>
    <property type="molecule type" value="Genomic_DNA"/>
</dbReference>
<dbReference type="Proteomes" id="UP000030748">
    <property type="component" value="Unassembled WGS sequence"/>
</dbReference>
<dbReference type="AlphaFoldDB" id="A0A022S245"/>
<evidence type="ECO:0000313" key="1">
    <source>
        <dbReference type="EMBL" id="EYU45928.1"/>
    </source>
</evidence>
<organism evidence="1 2">
    <name type="scientific">Erythranthe guttata</name>
    <name type="common">Yellow monkey flower</name>
    <name type="synonym">Mimulus guttatus</name>
    <dbReference type="NCBI Taxonomy" id="4155"/>
    <lineage>
        <taxon>Eukaryota</taxon>
        <taxon>Viridiplantae</taxon>
        <taxon>Streptophyta</taxon>
        <taxon>Embryophyta</taxon>
        <taxon>Tracheophyta</taxon>
        <taxon>Spermatophyta</taxon>
        <taxon>Magnoliopsida</taxon>
        <taxon>eudicotyledons</taxon>
        <taxon>Gunneridae</taxon>
        <taxon>Pentapetalae</taxon>
        <taxon>asterids</taxon>
        <taxon>lamiids</taxon>
        <taxon>Lamiales</taxon>
        <taxon>Phrymaceae</taxon>
        <taxon>Erythranthe</taxon>
    </lineage>
</organism>
<protein>
    <submittedName>
        <fullName evidence="1">Uncharacterized protein</fullName>
    </submittedName>
</protein>
<accession>A0A022S245</accession>
<gene>
    <name evidence="1" type="ORF">MIMGU_mgv1a015080mg</name>
</gene>
<proteinExistence type="predicted"/>
<reference evidence="1 2" key="1">
    <citation type="journal article" date="2013" name="Proc. Natl. Acad. Sci. U.S.A.">
        <title>Fine-scale variation in meiotic recombination in Mimulus inferred from population shotgun sequencing.</title>
        <authorList>
            <person name="Hellsten U."/>
            <person name="Wright K.M."/>
            <person name="Jenkins J."/>
            <person name="Shu S."/>
            <person name="Yuan Y."/>
            <person name="Wessler S.R."/>
            <person name="Schmutz J."/>
            <person name="Willis J.H."/>
            <person name="Rokhsar D.S."/>
        </authorList>
    </citation>
    <scope>NUCLEOTIDE SEQUENCE [LARGE SCALE GENOMIC DNA]</scope>
    <source>
        <strain evidence="2">cv. DUN x IM62</strain>
    </source>
</reference>
<sequence length="168" mass="18882">MYLCNYSTVECSHQSIFIDNTTTCDIDYADSHFHLCKCVIVKYLVGCRSKRHMERNKVRGGDGLIERDQVHTDSTCSIGWSVRVVCNNMHSESFCTPCNFGTNFSESHHCQTELRCRLEIHVVNPNAGSPHHLQLPLGGFKNLASHLGPAPNNQGIAVGNLRAQIRRR</sequence>
<name>A0A022S245_ERYGU</name>
<evidence type="ECO:0000313" key="2">
    <source>
        <dbReference type="Proteomes" id="UP000030748"/>
    </source>
</evidence>
<keyword evidence="2" id="KW-1185">Reference proteome</keyword>